<dbReference type="PROSITE" id="PS50213">
    <property type="entry name" value="FAS1"/>
    <property type="match status" value="1"/>
</dbReference>
<accession>A0A1G7UFR7</accession>
<reference evidence="3" key="1">
    <citation type="submission" date="2016-10" db="EMBL/GenBank/DDBJ databases">
        <authorList>
            <person name="Varghese N."/>
            <person name="Submissions S."/>
        </authorList>
    </citation>
    <scope>NUCLEOTIDE SEQUENCE [LARGE SCALE GENOMIC DNA]</scope>
    <source>
        <strain evidence="3">DSM 19684</strain>
    </source>
</reference>
<sequence>MKTIKLYKFKDSISREMPFLGEKSILSSLNDLMAIDLIDTEKIAEYTVDVPDDFSFENYSNEELMKLCEISRNVIDHHFIMTLNDYDVI</sequence>
<dbReference type="InterPro" id="IPR000782">
    <property type="entry name" value="FAS1_domain"/>
</dbReference>
<proteinExistence type="predicted"/>
<dbReference type="Proteomes" id="UP000199203">
    <property type="component" value="Unassembled WGS sequence"/>
</dbReference>
<name>A0A1G7UFR7_9FLAO</name>
<dbReference type="STRING" id="454006.SAMN05421825_3426"/>
<dbReference type="AlphaFoldDB" id="A0A1G7UFR7"/>
<dbReference type="EMBL" id="FNBH01000004">
    <property type="protein sequence ID" value="SDG46405.1"/>
    <property type="molecule type" value="Genomic_DNA"/>
</dbReference>
<organism evidence="2 3">
    <name type="scientific">Epilithonimonas hungarica</name>
    <dbReference type="NCBI Taxonomy" id="454006"/>
    <lineage>
        <taxon>Bacteria</taxon>
        <taxon>Pseudomonadati</taxon>
        <taxon>Bacteroidota</taxon>
        <taxon>Flavobacteriia</taxon>
        <taxon>Flavobacteriales</taxon>
        <taxon>Weeksellaceae</taxon>
        <taxon>Chryseobacterium group</taxon>
        <taxon>Epilithonimonas</taxon>
    </lineage>
</organism>
<keyword evidence="3" id="KW-1185">Reference proteome</keyword>
<dbReference type="OrthoDB" id="673595at2"/>
<dbReference type="RefSeq" id="WP_089874634.1">
    <property type="nucleotide sequence ID" value="NZ_FNBH01000004.1"/>
</dbReference>
<protein>
    <recommendedName>
        <fullName evidence="1">FAS1 domain-containing protein</fullName>
    </recommendedName>
</protein>
<gene>
    <name evidence="2" type="ORF">SAMN05421825_3426</name>
</gene>
<feature type="domain" description="FAS1" evidence="1">
    <location>
        <begin position="13"/>
        <end position="89"/>
    </location>
</feature>
<evidence type="ECO:0000313" key="3">
    <source>
        <dbReference type="Proteomes" id="UP000199203"/>
    </source>
</evidence>
<evidence type="ECO:0000259" key="1">
    <source>
        <dbReference type="PROSITE" id="PS50213"/>
    </source>
</evidence>
<evidence type="ECO:0000313" key="2">
    <source>
        <dbReference type="EMBL" id="SDG46405.1"/>
    </source>
</evidence>